<evidence type="ECO:0000256" key="9">
    <source>
        <dbReference type="ARBA" id="ARBA00023268"/>
    </source>
</evidence>
<dbReference type="InterPro" id="IPR001753">
    <property type="entry name" value="Enoyl-CoA_hydra/iso"/>
</dbReference>
<gene>
    <name evidence="10" type="ORF">SPHA_54659</name>
</gene>
<evidence type="ECO:0000256" key="2">
    <source>
        <dbReference type="ARBA" id="ARBA00007005"/>
    </source>
</evidence>
<dbReference type="PANTHER" id="PTHR43612">
    <property type="entry name" value="TRIFUNCTIONAL ENZYME SUBUNIT ALPHA"/>
    <property type="match status" value="1"/>
</dbReference>
<protein>
    <recommendedName>
        <fullName evidence="4">enoyl-CoA hydratase</fullName>
        <ecNumber evidence="4">4.2.1.17</ecNumber>
    </recommendedName>
</protein>
<evidence type="ECO:0000256" key="4">
    <source>
        <dbReference type="ARBA" id="ARBA00012076"/>
    </source>
</evidence>
<reference evidence="10" key="1">
    <citation type="submission" date="2021-01" db="EMBL/GenBank/DDBJ databases">
        <authorList>
            <person name="Li R."/>
            <person name="Bekaert M."/>
        </authorList>
    </citation>
    <scope>NUCLEOTIDE SEQUENCE</scope>
    <source>
        <strain evidence="10">Farmed</strain>
    </source>
</reference>
<sequence>MAGVGVIGALRQISSKFHLLCLQKNTKYFSSLAAGTHVSYELKDDVAVVKINSPNSKVNTLSKTVQQEFVKIFDELWLNNDVNSIVLISGKPSCFLAGADIGMLKASKSAMETTALSRAGQQMLEKVEKSKKPVVAAIMGMCLGGGLEVALACHYRIAVKNKKTSLGVPEVMLGLLPGAGGTQRLPKLVSIPNALDMMLTGKNIRPDKAKKMGLVDQIIEPLGPGIMEPENRTLAYLEEIAVITARNLTKGVIKRVPRKRNIIDKITDLVLKYDSGRDLIFKQAMTKVIKLSGGLYPAPLKILDVSLCFIHLNLLYYKWRL</sequence>
<evidence type="ECO:0000256" key="1">
    <source>
        <dbReference type="ARBA" id="ARBA00005005"/>
    </source>
</evidence>
<dbReference type="GO" id="GO:0016509">
    <property type="term" value="F:long-chain (3S)-3-hydroxyacyl-CoA dehydrogenase (NAD+) activity"/>
    <property type="evidence" value="ECO:0007669"/>
    <property type="project" value="TreeGrafter"/>
</dbReference>
<comment type="similarity">
    <text evidence="2">In the central section; belongs to the 3-hydroxyacyl-CoA dehydrogenase family.</text>
</comment>
<evidence type="ECO:0000256" key="7">
    <source>
        <dbReference type="ARBA" id="ARBA00023098"/>
    </source>
</evidence>
<keyword evidence="11" id="KW-1185">Reference proteome</keyword>
<dbReference type="GO" id="GO:0016507">
    <property type="term" value="C:mitochondrial fatty acid beta-oxidation multienzyme complex"/>
    <property type="evidence" value="ECO:0007669"/>
    <property type="project" value="TreeGrafter"/>
</dbReference>
<dbReference type="CDD" id="cd06558">
    <property type="entry name" value="crotonase-like"/>
    <property type="match status" value="1"/>
</dbReference>
<keyword evidence="6" id="KW-0520">NAD</keyword>
<evidence type="ECO:0000256" key="8">
    <source>
        <dbReference type="ARBA" id="ARBA00023239"/>
    </source>
</evidence>
<name>A0A812DKK1_ACAPH</name>
<dbReference type="SUPFAM" id="SSF52096">
    <property type="entry name" value="ClpP/crotonase"/>
    <property type="match status" value="1"/>
</dbReference>
<dbReference type="Gene3D" id="3.90.226.10">
    <property type="entry name" value="2-enoyl-CoA Hydratase, Chain A, domain 1"/>
    <property type="match status" value="1"/>
</dbReference>
<dbReference type="EMBL" id="CAHIKZ030003573">
    <property type="protein sequence ID" value="CAE1301853.1"/>
    <property type="molecule type" value="Genomic_DNA"/>
</dbReference>
<comment type="similarity">
    <text evidence="3">In the N-terminal section; belongs to the enoyl-CoA hydratase/isomerase family.</text>
</comment>
<evidence type="ECO:0000256" key="3">
    <source>
        <dbReference type="ARBA" id="ARBA00008750"/>
    </source>
</evidence>
<evidence type="ECO:0000256" key="6">
    <source>
        <dbReference type="ARBA" id="ARBA00023027"/>
    </source>
</evidence>
<dbReference type="PANTHER" id="PTHR43612:SF3">
    <property type="entry name" value="TRIFUNCTIONAL ENZYME SUBUNIT ALPHA, MITOCHONDRIAL"/>
    <property type="match status" value="1"/>
</dbReference>
<comment type="pathway">
    <text evidence="1">Lipid metabolism; fatty acid beta-oxidation.</text>
</comment>
<keyword evidence="9" id="KW-0511">Multifunctional enzyme</keyword>
<dbReference type="Proteomes" id="UP000597762">
    <property type="component" value="Unassembled WGS sequence"/>
</dbReference>
<dbReference type="AlphaFoldDB" id="A0A812DKK1"/>
<dbReference type="FunFam" id="3.90.226.10:FF:000011">
    <property type="entry name" value="Fatty acid oxidation complex subunit alpha"/>
    <property type="match status" value="1"/>
</dbReference>
<comment type="caution">
    <text evidence="10">The sequence shown here is derived from an EMBL/GenBank/DDBJ whole genome shotgun (WGS) entry which is preliminary data.</text>
</comment>
<keyword evidence="10" id="KW-0560">Oxidoreductase</keyword>
<dbReference type="InterPro" id="IPR050136">
    <property type="entry name" value="FA_oxidation_alpha_subunit"/>
</dbReference>
<keyword evidence="7" id="KW-0443">Lipid metabolism</keyword>
<accession>A0A812DKK1</accession>
<keyword evidence="5" id="KW-0276">Fatty acid metabolism</keyword>
<evidence type="ECO:0000313" key="11">
    <source>
        <dbReference type="Proteomes" id="UP000597762"/>
    </source>
</evidence>
<dbReference type="OrthoDB" id="10004768at2759"/>
<evidence type="ECO:0000256" key="5">
    <source>
        <dbReference type="ARBA" id="ARBA00022832"/>
    </source>
</evidence>
<dbReference type="EC" id="4.2.1.17" evidence="4"/>
<dbReference type="GO" id="GO:0004300">
    <property type="term" value="F:enoyl-CoA hydratase activity"/>
    <property type="evidence" value="ECO:0007669"/>
    <property type="project" value="UniProtKB-EC"/>
</dbReference>
<dbReference type="GO" id="GO:0006635">
    <property type="term" value="P:fatty acid beta-oxidation"/>
    <property type="evidence" value="ECO:0007669"/>
    <property type="project" value="TreeGrafter"/>
</dbReference>
<organism evidence="10 11">
    <name type="scientific">Acanthosepion pharaonis</name>
    <name type="common">Pharaoh cuttlefish</name>
    <name type="synonym">Sepia pharaonis</name>
    <dbReference type="NCBI Taxonomy" id="158019"/>
    <lineage>
        <taxon>Eukaryota</taxon>
        <taxon>Metazoa</taxon>
        <taxon>Spiralia</taxon>
        <taxon>Lophotrochozoa</taxon>
        <taxon>Mollusca</taxon>
        <taxon>Cephalopoda</taxon>
        <taxon>Coleoidea</taxon>
        <taxon>Decapodiformes</taxon>
        <taxon>Sepiida</taxon>
        <taxon>Sepiina</taxon>
        <taxon>Sepiidae</taxon>
        <taxon>Acanthosepion</taxon>
    </lineage>
</organism>
<dbReference type="Pfam" id="PF00378">
    <property type="entry name" value="ECH_1"/>
    <property type="match status" value="1"/>
</dbReference>
<keyword evidence="8 10" id="KW-0456">Lyase</keyword>
<evidence type="ECO:0000313" key="10">
    <source>
        <dbReference type="EMBL" id="CAE1301853.1"/>
    </source>
</evidence>
<dbReference type="InterPro" id="IPR029045">
    <property type="entry name" value="ClpP/crotonase-like_dom_sf"/>
</dbReference>
<proteinExistence type="inferred from homology"/>